<dbReference type="GO" id="GO:0010041">
    <property type="term" value="P:response to iron(III) ion"/>
    <property type="evidence" value="ECO:0007669"/>
    <property type="project" value="TreeGrafter"/>
</dbReference>
<accession>A0A1H0TDA2</accession>
<dbReference type="EMBL" id="FNIR01000015">
    <property type="protein sequence ID" value="SDP52022.1"/>
    <property type="molecule type" value="Genomic_DNA"/>
</dbReference>
<evidence type="ECO:0000256" key="5">
    <source>
        <dbReference type="ARBA" id="ARBA00022692"/>
    </source>
</evidence>
<feature type="region of interest" description="Disordered" evidence="8">
    <location>
        <begin position="467"/>
        <end position="543"/>
    </location>
</feature>
<reference evidence="13" key="1">
    <citation type="submission" date="2016-10" db="EMBL/GenBank/DDBJ databases">
        <authorList>
            <person name="Varghese N."/>
            <person name="Submissions S."/>
        </authorList>
    </citation>
    <scope>NUCLEOTIDE SEQUENCE [LARGE SCALE GENOMIC DNA]</scope>
    <source>
        <strain evidence="13">DSM 45843</strain>
    </source>
</reference>
<dbReference type="InterPro" id="IPR056785">
    <property type="entry name" value="YkcA/B-like_C"/>
</dbReference>
<dbReference type="PANTHER" id="PTHR33908">
    <property type="entry name" value="MANNOSYLTRANSFERASE YKCB-RELATED"/>
    <property type="match status" value="1"/>
</dbReference>
<evidence type="ECO:0000256" key="8">
    <source>
        <dbReference type="SAM" id="MobiDB-lite"/>
    </source>
</evidence>
<proteinExistence type="predicted"/>
<feature type="compositionally biased region" description="Gly residues" evidence="8">
    <location>
        <begin position="479"/>
        <end position="498"/>
    </location>
</feature>
<dbReference type="Pfam" id="PF24878">
    <property type="entry name" value="YkcB_C"/>
    <property type="match status" value="1"/>
</dbReference>
<dbReference type="AlphaFoldDB" id="A0A1H0TDA2"/>
<feature type="transmembrane region" description="Helical" evidence="9">
    <location>
        <begin position="302"/>
        <end position="321"/>
    </location>
</feature>
<sequence length="658" mass="65940">MTTALLDQPTSVPAARPPRPRWVRPSTAGLLAGTAVLYLWGLSANGYGNDFYAAAVQAGSQSWKAFFFGSLDAGNAITVDKTPASLWVMELSVRLFGLNPWALLVPQALMGVGTVALVVAAVRRTTGRPGAALVGGAVMALTPVAVLMFRYDNPDALLVLLLTAAGYALVRALQSPRALRWMVLAGALVGVAFLAKMLQAFLVLPGFALVYLVLAEGALRRRFGHLLAAGAAMLVAGGWWVAVVQLWPADSRPYVGGSTDDSVLELALGYNGISRLSGGEGGPQTGTPGLLRLVGADLGGQVAWFLPAALVALVAGLVWTARRPRTDPVRAGLLVWGGWLLVTGLVFSLMAGTFHGYYTVALAPAIAALVGIGVALVGDRPRTGPPVLAATVALTAVWSFVLLGRSAEFLPWLRWVVLVGGLLAAAGLLVGRFGAGLRRGAVVVALLAALAGPAAYSVQTVATAHTGSIPTAGPTVSGGTSGFGGGRGGGGAPSGGFPGRPDGADGATPGGGATGLPGGTDGGTDGDAAGAPGGAAGGGQGGFGGGSASEQVVALLQQDAGSYRWAAATVGSQTSAVYQLVSGDPVMAIGGFTGSDPSPTLAQFQAYVAAGDVHWFIGAGQGRGGDGSASEITQWVAATCTAQTVDGVTVYDLTAPAS</sequence>
<protein>
    <submittedName>
        <fullName evidence="12">4-amino-4-deoxy-L-arabinose transferase</fullName>
    </submittedName>
</protein>
<dbReference type="STRING" id="1052260.SAMN05660199_04105"/>
<dbReference type="PANTHER" id="PTHR33908:SF3">
    <property type="entry name" value="UNDECAPRENYL PHOSPHATE-ALPHA-4-AMINO-4-DEOXY-L-ARABINOSE ARABINOSYL TRANSFERASE"/>
    <property type="match status" value="1"/>
</dbReference>
<name>A0A1H0TDA2_9ACTN</name>
<evidence type="ECO:0000256" key="1">
    <source>
        <dbReference type="ARBA" id="ARBA00004651"/>
    </source>
</evidence>
<feature type="transmembrane region" description="Helical" evidence="9">
    <location>
        <begin position="333"/>
        <end position="351"/>
    </location>
</feature>
<dbReference type="GO" id="GO:0016763">
    <property type="term" value="F:pentosyltransferase activity"/>
    <property type="evidence" value="ECO:0007669"/>
    <property type="project" value="TreeGrafter"/>
</dbReference>
<feature type="transmembrane region" description="Helical" evidence="9">
    <location>
        <begin position="156"/>
        <end position="173"/>
    </location>
</feature>
<feature type="transmembrane region" description="Helical" evidence="9">
    <location>
        <begin position="412"/>
        <end position="433"/>
    </location>
</feature>
<dbReference type="GO" id="GO:0009103">
    <property type="term" value="P:lipopolysaccharide biosynthetic process"/>
    <property type="evidence" value="ECO:0007669"/>
    <property type="project" value="UniProtKB-ARBA"/>
</dbReference>
<organism evidence="12 13">
    <name type="scientific">Klenkia soli</name>
    <dbReference type="NCBI Taxonomy" id="1052260"/>
    <lineage>
        <taxon>Bacteria</taxon>
        <taxon>Bacillati</taxon>
        <taxon>Actinomycetota</taxon>
        <taxon>Actinomycetes</taxon>
        <taxon>Geodermatophilales</taxon>
        <taxon>Geodermatophilaceae</taxon>
        <taxon>Klenkia</taxon>
    </lineage>
</organism>
<dbReference type="GO" id="GO:0005886">
    <property type="term" value="C:plasma membrane"/>
    <property type="evidence" value="ECO:0007669"/>
    <property type="project" value="UniProtKB-SubCell"/>
</dbReference>
<gene>
    <name evidence="12" type="ORF">SAMN05660199_04105</name>
</gene>
<feature type="transmembrane region" description="Helical" evidence="9">
    <location>
        <begin position="357"/>
        <end position="378"/>
    </location>
</feature>
<feature type="domain" description="Putative mannosyltransferase YkcA/B-like C-terminal" evidence="11">
    <location>
        <begin position="553"/>
        <end position="638"/>
    </location>
</feature>
<dbReference type="Proteomes" id="UP000199088">
    <property type="component" value="Unassembled WGS sequence"/>
</dbReference>
<feature type="transmembrane region" description="Helical" evidence="9">
    <location>
        <begin position="129"/>
        <end position="150"/>
    </location>
</feature>
<comment type="subcellular location">
    <subcellularLocation>
        <location evidence="1">Cell membrane</location>
        <topology evidence="1">Multi-pass membrane protein</topology>
    </subcellularLocation>
</comment>
<evidence type="ECO:0000259" key="11">
    <source>
        <dbReference type="Pfam" id="PF24878"/>
    </source>
</evidence>
<dbReference type="InterPro" id="IPR050297">
    <property type="entry name" value="LipidA_mod_glycosyltrf_83"/>
</dbReference>
<evidence type="ECO:0000256" key="9">
    <source>
        <dbReference type="SAM" id="Phobius"/>
    </source>
</evidence>
<evidence type="ECO:0000256" key="3">
    <source>
        <dbReference type="ARBA" id="ARBA00022676"/>
    </source>
</evidence>
<evidence type="ECO:0000256" key="7">
    <source>
        <dbReference type="ARBA" id="ARBA00023136"/>
    </source>
</evidence>
<evidence type="ECO:0000313" key="12">
    <source>
        <dbReference type="EMBL" id="SDP52022.1"/>
    </source>
</evidence>
<dbReference type="OrthoDB" id="5241882at2"/>
<feature type="compositionally biased region" description="Gly residues" evidence="8">
    <location>
        <begin position="508"/>
        <end position="543"/>
    </location>
</feature>
<feature type="transmembrane region" description="Helical" evidence="9">
    <location>
        <begin position="387"/>
        <end position="406"/>
    </location>
</feature>
<evidence type="ECO:0000256" key="2">
    <source>
        <dbReference type="ARBA" id="ARBA00022475"/>
    </source>
</evidence>
<feature type="transmembrane region" description="Helical" evidence="9">
    <location>
        <begin position="178"/>
        <end position="195"/>
    </location>
</feature>
<keyword evidence="3" id="KW-0328">Glycosyltransferase</keyword>
<dbReference type="Pfam" id="PF13231">
    <property type="entry name" value="PMT_2"/>
    <property type="match status" value="1"/>
</dbReference>
<keyword evidence="2" id="KW-1003">Cell membrane</keyword>
<keyword evidence="4 12" id="KW-0808">Transferase</keyword>
<feature type="domain" description="Glycosyltransferase RgtA/B/C/D-like" evidence="10">
    <location>
        <begin position="80"/>
        <end position="236"/>
    </location>
</feature>
<feature type="transmembrane region" description="Helical" evidence="9">
    <location>
        <begin position="226"/>
        <end position="247"/>
    </location>
</feature>
<evidence type="ECO:0000256" key="6">
    <source>
        <dbReference type="ARBA" id="ARBA00022989"/>
    </source>
</evidence>
<evidence type="ECO:0000256" key="4">
    <source>
        <dbReference type="ARBA" id="ARBA00022679"/>
    </source>
</evidence>
<feature type="transmembrane region" description="Helical" evidence="9">
    <location>
        <begin position="22"/>
        <end position="41"/>
    </location>
</feature>
<evidence type="ECO:0000259" key="10">
    <source>
        <dbReference type="Pfam" id="PF13231"/>
    </source>
</evidence>
<keyword evidence="6 9" id="KW-1133">Transmembrane helix</keyword>
<evidence type="ECO:0000313" key="13">
    <source>
        <dbReference type="Proteomes" id="UP000199088"/>
    </source>
</evidence>
<feature type="transmembrane region" description="Helical" evidence="9">
    <location>
        <begin position="440"/>
        <end position="458"/>
    </location>
</feature>
<keyword evidence="7 9" id="KW-0472">Membrane</keyword>
<dbReference type="RefSeq" id="WP_091249198.1">
    <property type="nucleotide sequence ID" value="NZ_FNIR01000015.1"/>
</dbReference>
<dbReference type="InterPro" id="IPR038731">
    <property type="entry name" value="RgtA/B/C-like"/>
</dbReference>
<keyword evidence="5 9" id="KW-0812">Transmembrane</keyword>
<keyword evidence="13" id="KW-1185">Reference proteome</keyword>
<feature type="transmembrane region" description="Helical" evidence="9">
    <location>
        <begin position="201"/>
        <end position="219"/>
    </location>
</feature>
<feature type="transmembrane region" description="Helical" evidence="9">
    <location>
        <begin position="101"/>
        <end position="122"/>
    </location>
</feature>